<name>A0A0F9DPE1_9ZZZZ</name>
<organism evidence="1">
    <name type="scientific">marine sediment metagenome</name>
    <dbReference type="NCBI Taxonomy" id="412755"/>
    <lineage>
        <taxon>unclassified sequences</taxon>
        <taxon>metagenomes</taxon>
        <taxon>ecological metagenomes</taxon>
    </lineage>
</organism>
<dbReference type="Gene3D" id="3.40.50.620">
    <property type="entry name" value="HUPs"/>
    <property type="match status" value="1"/>
</dbReference>
<dbReference type="NCBIfam" id="TIGR03573">
    <property type="entry name" value="WbuX"/>
    <property type="match status" value="1"/>
</dbReference>
<gene>
    <name evidence="1" type="ORF">LCGC14_2173540</name>
</gene>
<dbReference type="EMBL" id="LAZR01028112">
    <property type="protein sequence ID" value="KKL63594.1"/>
    <property type="molecule type" value="Genomic_DNA"/>
</dbReference>
<accession>A0A0F9DPE1</accession>
<comment type="caution">
    <text evidence="1">The sequence shown here is derived from an EMBL/GenBank/DDBJ whole genome shotgun (WGS) entry which is preliminary data.</text>
</comment>
<proteinExistence type="predicted"/>
<evidence type="ECO:0000313" key="1">
    <source>
        <dbReference type="EMBL" id="KKL63594.1"/>
    </source>
</evidence>
<reference evidence="1" key="1">
    <citation type="journal article" date="2015" name="Nature">
        <title>Complex archaea that bridge the gap between prokaryotes and eukaryotes.</title>
        <authorList>
            <person name="Spang A."/>
            <person name="Saw J.H."/>
            <person name="Jorgensen S.L."/>
            <person name="Zaremba-Niedzwiedzka K."/>
            <person name="Martijn J."/>
            <person name="Lind A.E."/>
            <person name="van Eijk R."/>
            <person name="Schleper C."/>
            <person name="Guy L."/>
            <person name="Ettema T.J."/>
        </authorList>
    </citation>
    <scope>NUCLEOTIDE SEQUENCE</scope>
</reference>
<evidence type="ECO:0008006" key="2">
    <source>
        <dbReference type="Google" id="ProtNLM"/>
    </source>
</evidence>
<protein>
    <recommendedName>
        <fullName evidence="2">N-acetyl sugar amidotransferase</fullName>
    </recommendedName>
</protein>
<dbReference type="InterPro" id="IPR014729">
    <property type="entry name" value="Rossmann-like_a/b/a_fold"/>
</dbReference>
<dbReference type="AlphaFoldDB" id="A0A0F9DPE1"/>
<sequence length="352" mass="41185">MVNELRRCTKCVMPDTRPGSVFDEEGVCLACRNYEKRSQVDWVDRYRQLGNLCDQYRRLDGSYDCVIAVSGGKDSHFMLHTLKRELGMNPLLITITDPFTKTNAGRLNLANLIEVFGCDHIAYTISTEFFKRITRMDFEEHGEPLRFVEIAIYIAPTRMAERLGIPLIFYGENPAYDYGTTDEESPLIYPHLQGMMVKLDRESLLKRGVSKEEINSVNMPGINVDPRYLGYYVPWESTKHLEIARKYGFRDVVGEWDRVGCSENFEQIDSVGYLMHIWMKYPKFGFQRISDVESRRIRAGLQTREKAMEIVEARDSTLDYKVYEDFTSILGYTEQEFWAIVDKWNKYYDRLK</sequence>
<dbReference type="InterPro" id="IPR020022">
    <property type="entry name" value="N-acetyl_sugar_amidoTrfase"/>
</dbReference>
<dbReference type="SUPFAM" id="SSF52402">
    <property type="entry name" value="Adenine nucleotide alpha hydrolases-like"/>
    <property type="match status" value="1"/>
</dbReference>